<feature type="compositionally biased region" description="Basic and acidic residues" evidence="1">
    <location>
        <begin position="8"/>
        <end position="17"/>
    </location>
</feature>
<comment type="caution">
    <text evidence="2">The sequence shown here is derived from an EMBL/GenBank/DDBJ whole genome shotgun (WGS) entry which is preliminary data.</text>
</comment>
<feature type="region of interest" description="Disordered" evidence="1">
    <location>
        <begin position="1"/>
        <end position="46"/>
    </location>
</feature>
<dbReference type="Proteomes" id="UP000050525">
    <property type="component" value="Unassembled WGS sequence"/>
</dbReference>
<name>A0A151NCI3_ALLMI</name>
<evidence type="ECO:0000256" key="1">
    <source>
        <dbReference type="SAM" id="MobiDB-lite"/>
    </source>
</evidence>
<keyword evidence="3" id="KW-1185">Reference proteome</keyword>
<protein>
    <submittedName>
        <fullName evidence="2">Uncharacterized protein</fullName>
    </submittedName>
</protein>
<evidence type="ECO:0000313" key="3">
    <source>
        <dbReference type="Proteomes" id="UP000050525"/>
    </source>
</evidence>
<organism evidence="2 3">
    <name type="scientific">Alligator mississippiensis</name>
    <name type="common">American alligator</name>
    <dbReference type="NCBI Taxonomy" id="8496"/>
    <lineage>
        <taxon>Eukaryota</taxon>
        <taxon>Metazoa</taxon>
        <taxon>Chordata</taxon>
        <taxon>Craniata</taxon>
        <taxon>Vertebrata</taxon>
        <taxon>Euteleostomi</taxon>
        <taxon>Archelosauria</taxon>
        <taxon>Archosauria</taxon>
        <taxon>Crocodylia</taxon>
        <taxon>Alligatoridae</taxon>
        <taxon>Alligatorinae</taxon>
        <taxon>Alligator</taxon>
    </lineage>
</organism>
<accession>A0A151NCI3</accession>
<gene>
    <name evidence="2" type="ORF">Y1Q_0011938</name>
</gene>
<dbReference type="EMBL" id="AKHW03003404">
    <property type="protein sequence ID" value="KYO34503.1"/>
    <property type="molecule type" value="Genomic_DNA"/>
</dbReference>
<sequence>MEGLEAQSKPRDEREALGDQAESRVGIARQSEIKLSPGEQEQEMHQKPSWQEDLCKLMSCPLSGSGPEIKTPPLNIQVA</sequence>
<dbReference type="AlphaFoldDB" id="A0A151NCI3"/>
<proteinExistence type="predicted"/>
<evidence type="ECO:0000313" key="2">
    <source>
        <dbReference type="EMBL" id="KYO34503.1"/>
    </source>
</evidence>
<reference evidence="2 3" key="1">
    <citation type="journal article" date="2012" name="Genome Biol.">
        <title>Sequencing three crocodilian genomes to illuminate the evolution of archosaurs and amniotes.</title>
        <authorList>
            <person name="St John J.A."/>
            <person name="Braun E.L."/>
            <person name="Isberg S.R."/>
            <person name="Miles L.G."/>
            <person name="Chong A.Y."/>
            <person name="Gongora J."/>
            <person name="Dalzell P."/>
            <person name="Moran C."/>
            <person name="Bed'hom B."/>
            <person name="Abzhanov A."/>
            <person name="Burgess S.C."/>
            <person name="Cooksey A.M."/>
            <person name="Castoe T.A."/>
            <person name="Crawford N.G."/>
            <person name="Densmore L.D."/>
            <person name="Drew J.C."/>
            <person name="Edwards S.V."/>
            <person name="Faircloth B.C."/>
            <person name="Fujita M.K."/>
            <person name="Greenwold M.J."/>
            <person name="Hoffmann F.G."/>
            <person name="Howard J.M."/>
            <person name="Iguchi T."/>
            <person name="Janes D.E."/>
            <person name="Khan S.Y."/>
            <person name="Kohno S."/>
            <person name="de Koning A.J."/>
            <person name="Lance S.L."/>
            <person name="McCarthy F.M."/>
            <person name="McCormack J.E."/>
            <person name="Merchant M.E."/>
            <person name="Peterson D.G."/>
            <person name="Pollock D.D."/>
            <person name="Pourmand N."/>
            <person name="Raney B.J."/>
            <person name="Roessler K.A."/>
            <person name="Sanford J.R."/>
            <person name="Sawyer R.H."/>
            <person name="Schmidt C.J."/>
            <person name="Triplett E.W."/>
            <person name="Tuberville T.D."/>
            <person name="Venegas-Anaya M."/>
            <person name="Howard J.T."/>
            <person name="Jarvis E.D."/>
            <person name="Guillette L.J.Jr."/>
            <person name="Glenn T.C."/>
            <person name="Green R.E."/>
            <person name="Ray D.A."/>
        </authorList>
    </citation>
    <scope>NUCLEOTIDE SEQUENCE [LARGE SCALE GENOMIC DNA]</scope>
    <source>
        <strain evidence="2">KSC_2009_1</strain>
    </source>
</reference>